<dbReference type="InterPro" id="IPR035906">
    <property type="entry name" value="MetI-like_sf"/>
</dbReference>
<evidence type="ECO:0000256" key="3">
    <source>
        <dbReference type="ARBA" id="ARBA00022989"/>
    </source>
</evidence>
<dbReference type="EMBL" id="BARV01032308">
    <property type="protein sequence ID" value="GAI33275.1"/>
    <property type="molecule type" value="Genomic_DNA"/>
</dbReference>
<dbReference type="GO" id="GO:0016020">
    <property type="term" value="C:membrane"/>
    <property type="evidence" value="ECO:0007669"/>
    <property type="project" value="UniProtKB-SubCell"/>
</dbReference>
<evidence type="ECO:0000313" key="6">
    <source>
        <dbReference type="EMBL" id="GAI33275.1"/>
    </source>
</evidence>
<evidence type="ECO:0000259" key="5">
    <source>
        <dbReference type="PROSITE" id="PS50928"/>
    </source>
</evidence>
<protein>
    <recommendedName>
        <fullName evidence="5">ABC transmembrane type-1 domain-containing protein</fullName>
    </recommendedName>
</protein>
<organism evidence="6">
    <name type="scientific">marine sediment metagenome</name>
    <dbReference type="NCBI Taxonomy" id="412755"/>
    <lineage>
        <taxon>unclassified sequences</taxon>
        <taxon>metagenomes</taxon>
        <taxon>ecological metagenomes</taxon>
    </lineage>
</organism>
<comment type="caution">
    <text evidence="6">The sequence shown here is derived from an EMBL/GenBank/DDBJ whole genome shotgun (WGS) entry which is preliminary data.</text>
</comment>
<evidence type="ECO:0000256" key="2">
    <source>
        <dbReference type="ARBA" id="ARBA00022692"/>
    </source>
</evidence>
<dbReference type="GO" id="GO:0055085">
    <property type="term" value="P:transmembrane transport"/>
    <property type="evidence" value="ECO:0007669"/>
    <property type="project" value="InterPro"/>
</dbReference>
<dbReference type="Gene3D" id="1.10.3720.10">
    <property type="entry name" value="MetI-like"/>
    <property type="match status" value="1"/>
</dbReference>
<dbReference type="AlphaFoldDB" id="X1P2K0"/>
<feature type="non-terminal residue" evidence="6">
    <location>
        <position position="1"/>
    </location>
</feature>
<sequence>VPEELYEAADIDGAGGISKFFKITLPHLG</sequence>
<name>X1P2K0_9ZZZZ</name>
<accession>X1P2K0</accession>
<comment type="subcellular location">
    <subcellularLocation>
        <location evidence="1">Membrane</location>
        <topology evidence="1">Multi-pass membrane protein</topology>
    </subcellularLocation>
</comment>
<dbReference type="PROSITE" id="PS50928">
    <property type="entry name" value="ABC_TM1"/>
    <property type="match status" value="1"/>
</dbReference>
<keyword evidence="4" id="KW-0472">Membrane</keyword>
<reference evidence="6" key="1">
    <citation type="journal article" date="2014" name="Front. Microbiol.">
        <title>High frequency of phylogenetically diverse reductive dehalogenase-homologous genes in deep subseafloor sedimentary metagenomes.</title>
        <authorList>
            <person name="Kawai M."/>
            <person name="Futagami T."/>
            <person name="Toyoda A."/>
            <person name="Takaki Y."/>
            <person name="Nishi S."/>
            <person name="Hori S."/>
            <person name="Arai W."/>
            <person name="Tsubouchi T."/>
            <person name="Morono Y."/>
            <person name="Uchiyama I."/>
            <person name="Ito T."/>
            <person name="Fujiyama A."/>
            <person name="Inagaki F."/>
            <person name="Takami H."/>
        </authorList>
    </citation>
    <scope>NUCLEOTIDE SEQUENCE</scope>
    <source>
        <strain evidence="6">Expedition CK06-06</strain>
    </source>
</reference>
<dbReference type="SUPFAM" id="SSF161098">
    <property type="entry name" value="MetI-like"/>
    <property type="match status" value="1"/>
</dbReference>
<feature type="domain" description="ABC transmembrane type-1" evidence="5">
    <location>
        <begin position="1"/>
        <end position="29"/>
    </location>
</feature>
<keyword evidence="3" id="KW-1133">Transmembrane helix</keyword>
<gene>
    <name evidence="6" type="ORF">S06H3_50961</name>
</gene>
<proteinExistence type="predicted"/>
<evidence type="ECO:0000256" key="1">
    <source>
        <dbReference type="ARBA" id="ARBA00004141"/>
    </source>
</evidence>
<evidence type="ECO:0000256" key="4">
    <source>
        <dbReference type="ARBA" id="ARBA00023136"/>
    </source>
</evidence>
<keyword evidence="2" id="KW-0812">Transmembrane</keyword>
<dbReference type="InterPro" id="IPR000515">
    <property type="entry name" value="MetI-like"/>
</dbReference>
<dbReference type="CDD" id="cd06261">
    <property type="entry name" value="TM_PBP2"/>
    <property type="match status" value="1"/>
</dbReference>